<dbReference type="EMBL" id="JAPTMY010000007">
    <property type="protein sequence ID" value="MCZ0857338.1"/>
    <property type="molecule type" value="Genomic_DNA"/>
</dbReference>
<dbReference type="Gene3D" id="2.40.30.140">
    <property type="match status" value="1"/>
</dbReference>
<dbReference type="SUPFAM" id="SSF51445">
    <property type="entry name" value="(Trans)glycosidases"/>
    <property type="match status" value="1"/>
</dbReference>
<gene>
    <name evidence="8" type="ORF">OHJ16_04685</name>
</gene>
<dbReference type="PIRSF" id="PIRSF001021">
    <property type="entry name" value="Alph-amls_thrmst"/>
    <property type="match status" value="1"/>
</dbReference>
<evidence type="ECO:0000256" key="6">
    <source>
        <dbReference type="ARBA" id="ARBA00023295"/>
    </source>
</evidence>
<dbReference type="GO" id="GO:0004556">
    <property type="term" value="F:alpha-amylase activity"/>
    <property type="evidence" value="ECO:0007669"/>
    <property type="project" value="UniProtKB-EC"/>
</dbReference>
<dbReference type="CDD" id="cd11318">
    <property type="entry name" value="AmyAc_bac_fung_AmyA"/>
    <property type="match status" value="1"/>
</dbReference>
<dbReference type="InterPro" id="IPR013780">
    <property type="entry name" value="Glyco_hydro_b"/>
</dbReference>
<protein>
    <submittedName>
        <fullName evidence="8">Alpha-amylase</fullName>
        <ecNumber evidence="8">3.2.1.1</ecNumber>
    </submittedName>
</protein>
<dbReference type="PANTHER" id="PTHR43447">
    <property type="entry name" value="ALPHA-AMYLASE"/>
    <property type="match status" value="1"/>
</dbReference>
<evidence type="ECO:0000259" key="7">
    <source>
        <dbReference type="SMART" id="SM00642"/>
    </source>
</evidence>
<dbReference type="NCBIfam" id="NF006969">
    <property type="entry name" value="PRK09441.1-2"/>
    <property type="match status" value="1"/>
</dbReference>
<dbReference type="Pfam" id="PF00128">
    <property type="entry name" value="Alpha-amylase"/>
    <property type="match status" value="1"/>
</dbReference>
<dbReference type="InterPro" id="IPR017853">
    <property type="entry name" value="GH"/>
</dbReference>
<comment type="similarity">
    <text evidence="2">Belongs to the glycosyl hydrolase 13 family.</text>
</comment>
<name>A0ABT4I6H2_9ACTO</name>
<keyword evidence="5" id="KW-0119">Carbohydrate metabolism</keyword>
<dbReference type="SUPFAM" id="SSF51011">
    <property type="entry name" value="Glycosyl hydrolase domain"/>
    <property type="match status" value="1"/>
</dbReference>
<keyword evidence="6 8" id="KW-0326">Glycosidase</keyword>
<dbReference type="NCBIfam" id="NF006968">
    <property type="entry name" value="PRK09441.1-1"/>
    <property type="match status" value="1"/>
</dbReference>
<feature type="domain" description="Glycosyl hydrolase family 13 catalytic" evidence="7">
    <location>
        <begin position="8"/>
        <end position="396"/>
    </location>
</feature>
<dbReference type="Proteomes" id="UP001072034">
    <property type="component" value="Unassembled WGS sequence"/>
</dbReference>
<comment type="cofactor">
    <cofactor evidence="1">
        <name>Ca(2+)</name>
        <dbReference type="ChEBI" id="CHEBI:29108"/>
    </cofactor>
</comment>
<dbReference type="InterPro" id="IPR013776">
    <property type="entry name" value="A-amylase_thermo"/>
</dbReference>
<reference evidence="8" key="1">
    <citation type="submission" date="2022-10" db="EMBL/GenBank/DDBJ databases">
        <title>Genome sequence of Actinomyces israelii ATCC 10048.</title>
        <authorList>
            <person name="Watt R.M."/>
            <person name="Tong W.M."/>
        </authorList>
    </citation>
    <scope>NUCLEOTIDE SEQUENCE</scope>
    <source>
        <strain evidence="8">ATCC 10048</strain>
    </source>
</reference>
<evidence type="ECO:0000256" key="5">
    <source>
        <dbReference type="ARBA" id="ARBA00023277"/>
    </source>
</evidence>
<accession>A0ABT4I6H2</accession>
<sequence length="499" mass="54407">MSDEPINPLLLQAFAWDLPADCAHWRLLADNASLLADCGVTSAWLPPAYKGRAGAEDVGYGVYDTYDLGEFDQKGSVVTKYGTKDDYLAAVGALHAAGIAVVADIVLNHRMGADSTEVVRATPMDPADRRRPIGPAEEITAWTRFTFPGRAGAHSDFTWDWTCFHGTDWDESRHLAGVWLFEGKQWNDHVTDELGNYDYLMGADVHATDPRVAAELDRWGRWYVEATGVDGLRLDALKHVGADFFARWLPGLRRATGRDLPAVGEYWSRDVAGLERYLEAVPSTSLFDVPLHFRLHAASTSNGDMDLSRLFEGTLVGADPARAVTFVENHDTQPGQSLASTVLPWFKPSAYALILLREAGTPCVFWGDLFGTPETGDLPAVTELPLLMTMRRALAHGPQHDALDEPDVVGFAREGDAAHPGSGLAVVLSDRRAGSKRLDVGARHAGRRWVCVLGGHEPVTVGEDGAVELAVSDGGLSVYAPESARPLLDDAEYRLLRQR</sequence>
<dbReference type="SMART" id="SM00642">
    <property type="entry name" value="Aamy"/>
    <property type="match status" value="1"/>
</dbReference>
<dbReference type="Gene3D" id="2.60.40.1180">
    <property type="entry name" value="Golgi alpha-mannosidase II"/>
    <property type="match status" value="1"/>
</dbReference>
<evidence type="ECO:0000256" key="3">
    <source>
        <dbReference type="ARBA" id="ARBA00022723"/>
    </source>
</evidence>
<dbReference type="InterPro" id="IPR006047">
    <property type="entry name" value="GH13_cat_dom"/>
</dbReference>
<keyword evidence="9" id="KW-1185">Reference proteome</keyword>
<proteinExistence type="inferred from homology"/>
<evidence type="ECO:0000313" key="8">
    <source>
        <dbReference type="EMBL" id="MCZ0857338.1"/>
    </source>
</evidence>
<evidence type="ECO:0000256" key="2">
    <source>
        <dbReference type="ARBA" id="ARBA00008061"/>
    </source>
</evidence>
<dbReference type="RefSeq" id="WP_268916951.1">
    <property type="nucleotide sequence ID" value="NZ_JAPTMY010000007.1"/>
</dbReference>
<organism evidence="8 9">
    <name type="scientific">Actinomyces israelii</name>
    <dbReference type="NCBI Taxonomy" id="1659"/>
    <lineage>
        <taxon>Bacteria</taxon>
        <taxon>Bacillati</taxon>
        <taxon>Actinomycetota</taxon>
        <taxon>Actinomycetes</taxon>
        <taxon>Actinomycetales</taxon>
        <taxon>Actinomycetaceae</taxon>
        <taxon>Actinomyces</taxon>
    </lineage>
</organism>
<keyword evidence="4 8" id="KW-0378">Hydrolase</keyword>
<dbReference type="Gene3D" id="3.20.20.80">
    <property type="entry name" value="Glycosidases"/>
    <property type="match status" value="1"/>
</dbReference>
<dbReference type="EC" id="3.2.1.1" evidence="8"/>
<evidence type="ECO:0000313" key="9">
    <source>
        <dbReference type="Proteomes" id="UP001072034"/>
    </source>
</evidence>
<evidence type="ECO:0000256" key="1">
    <source>
        <dbReference type="ARBA" id="ARBA00001913"/>
    </source>
</evidence>
<comment type="caution">
    <text evidence="8">The sequence shown here is derived from an EMBL/GenBank/DDBJ whole genome shotgun (WGS) entry which is preliminary data.</text>
</comment>
<evidence type="ECO:0000256" key="4">
    <source>
        <dbReference type="ARBA" id="ARBA00022801"/>
    </source>
</evidence>
<keyword evidence="3" id="KW-0479">Metal-binding</keyword>